<dbReference type="GO" id="GO:0005956">
    <property type="term" value="C:protein kinase CK2 complex"/>
    <property type="evidence" value="ECO:0007669"/>
    <property type="project" value="InterPro"/>
</dbReference>
<dbReference type="PRINTS" id="PR00472">
    <property type="entry name" value="CASNKINASEII"/>
</dbReference>
<dbReference type="Pfam" id="PF01214">
    <property type="entry name" value="CK_II_beta"/>
    <property type="match status" value="1"/>
</dbReference>
<dbReference type="PANTHER" id="PTHR11740:SF0">
    <property type="entry name" value="CASEIN KINASE II SUBUNIT BETA"/>
    <property type="match status" value="1"/>
</dbReference>
<proteinExistence type="inferred from homology"/>
<keyword evidence="3" id="KW-1185">Reference proteome</keyword>
<evidence type="ECO:0000313" key="3">
    <source>
        <dbReference type="Proteomes" id="UP000001292"/>
    </source>
</evidence>
<gene>
    <name evidence="2" type="primary">Dsec\GM13160</name>
    <name evidence="2" type="ORF">Dsec_GM13160</name>
</gene>
<dbReference type="EMBL" id="CH682671">
    <property type="protein sequence ID" value="EDW55423.1"/>
    <property type="molecule type" value="Genomic_DNA"/>
</dbReference>
<dbReference type="GO" id="GO:0019887">
    <property type="term" value="F:protein kinase regulator activity"/>
    <property type="evidence" value="ECO:0007669"/>
    <property type="project" value="InterPro"/>
</dbReference>
<dbReference type="HOGENOM" id="CLU_1410197_0_0_1"/>
<dbReference type="Gene3D" id="2.20.25.20">
    <property type="match status" value="1"/>
</dbReference>
<protein>
    <submittedName>
        <fullName evidence="2">GM13160</fullName>
    </submittedName>
</protein>
<dbReference type="STRING" id="7238.B4IPP0"/>
<dbReference type="SUPFAM" id="SSF57798">
    <property type="entry name" value="Casein kinase II beta subunit"/>
    <property type="match status" value="1"/>
</dbReference>
<accession>B4IPP0</accession>
<evidence type="ECO:0000313" key="2">
    <source>
        <dbReference type="EMBL" id="EDW55423.1"/>
    </source>
</evidence>
<name>B4IPP0_DROSE</name>
<dbReference type="InterPro" id="IPR000704">
    <property type="entry name" value="Casein_kinase_II_reg-sub"/>
</dbReference>
<dbReference type="FunFam" id="2.20.25.20:FF:000001">
    <property type="entry name" value="Casein kinase II subunit beta"/>
    <property type="match status" value="1"/>
</dbReference>
<dbReference type="Proteomes" id="UP000001292">
    <property type="component" value="Unassembled WGS sequence"/>
</dbReference>
<dbReference type="SMART" id="SM01085">
    <property type="entry name" value="CK_II_beta"/>
    <property type="match status" value="1"/>
</dbReference>
<dbReference type="SMR" id="B4IPP0"/>
<dbReference type="InterPro" id="IPR035991">
    <property type="entry name" value="Casein_kinase_II_beta-like"/>
</dbReference>
<dbReference type="PANTHER" id="PTHR11740">
    <property type="entry name" value="CASEIN KINASE II SUBUNIT BETA"/>
    <property type="match status" value="1"/>
</dbReference>
<organism evidence="3">
    <name type="scientific">Drosophila sechellia</name>
    <name type="common">Fruit fly</name>
    <dbReference type="NCBI Taxonomy" id="7238"/>
    <lineage>
        <taxon>Eukaryota</taxon>
        <taxon>Metazoa</taxon>
        <taxon>Ecdysozoa</taxon>
        <taxon>Arthropoda</taxon>
        <taxon>Hexapoda</taxon>
        <taxon>Insecta</taxon>
        <taxon>Pterygota</taxon>
        <taxon>Neoptera</taxon>
        <taxon>Endopterygota</taxon>
        <taxon>Diptera</taxon>
        <taxon>Brachycera</taxon>
        <taxon>Muscomorpha</taxon>
        <taxon>Ephydroidea</taxon>
        <taxon>Drosophilidae</taxon>
        <taxon>Drosophila</taxon>
        <taxon>Sophophora</taxon>
    </lineage>
</organism>
<evidence type="ECO:0000256" key="1">
    <source>
        <dbReference type="ARBA" id="ARBA00006941"/>
    </source>
</evidence>
<sequence length="193" mass="22182">MNAERFITVCYMARTGTEGRSSKVVSNVTEGTSKQQFPDAARTGCLRYEMPEQQQQQLDQFVPRDQGQRVPLPGAFNQMDLEYLNPVFDRSLDWVFADEEKWYVMIPARYIMSERDVDDMRQKNERGDFEVCPKLSCRQKTLPVGPSDVCCKSNVKIFCPRCNDFYELRSDTQLDGAMFGTSFSTTSSRSVQT</sequence>
<dbReference type="PhylomeDB" id="B4IPP0"/>
<dbReference type="GO" id="GO:0005737">
    <property type="term" value="C:cytoplasm"/>
    <property type="evidence" value="ECO:0007669"/>
    <property type="project" value="TreeGrafter"/>
</dbReference>
<dbReference type="AlphaFoldDB" id="B4IPP0"/>
<reference evidence="2 3" key="1">
    <citation type="journal article" date="2007" name="Nature">
        <title>Evolution of genes and genomes on the Drosophila phylogeny.</title>
        <authorList>
            <consortium name="Drosophila 12 Genomes Consortium"/>
            <person name="Clark A.G."/>
            <person name="Eisen M.B."/>
            <person name="Smith D.R."/>
            <person name="Bergman C.M."/>
            <person name="Oliver B."/>
            <person name="Markow T.A."/>
            <person name="Kaufman T.C."/>
            <person name="Kellis M."/>
            <person name="Gelbart W."/>
            <person name="Iyer V.N."/>
            <person name="Pollard D.A."/>
            <person name="Sackton T.B."/>
            <person name="Larracuente A.M."/>
            <person name="Singh N.D."/>
            <person name="Abad J.P."/>
            <person name="Abt D.N."/>
            <person name="Adryan B."/>
            <person name="Aguade M."/>
            <person name="Akashi H."/>
            <person name="Anderson W.W."/>
            <person name="Aquadro C.F."/>
            <person name="Ardell D.H."/>
            <person name="Arguello R."/>
            <person name="Artieri C.G."/>
            <person name="Barbash D.A."/>
            <person name="Barker D."/>
            <person name="Barsanti P."/>
            <person name="Batterham P."/>
            <person name="Batzoglou S."/>
            <person name="Begun D."/>
            <person name="Bhutkar A."/>
            <person name="Blanco E."/>
            <person name="Bosak S.A."/>
            <person name="Bradley R.K."/>
            <person name="Brand A.D."/>
            <person name="Brent M.R."/>
            <person name="Brooks A.N."/>
            <person name="Brown R.H."/>
            <person name="Butlin R.K."/>
            <person name="Caggese C."/>
            <person name="Calvi B.R."/>
            <person name="Bernardo de Carvalho A."/>
            <person name="Caspi A."/>
            <person name="Castrezana S."/>
            <person name="Celniker S.E."/>
            <person name="Chang J.L."/>
            <person name="Chapple C."/>
            <person name="Chatterji S."/>
            <person name="Chinwalla A."/>
            <person name="Civetta A."/>
            <person name="Clifton S.W."/>
            <person name="Comeron J.M."/>
            <person name="Costello J.C."/>
            <person name="Coyne J.A."/>
            <person name="Daub J."/>
            <person name="David R.G."/>
            <person name="Delcher A.L."/>
            <person name="Delehaunty K."/>
            <person name="Do C.B."/>
            <person name="Ebling H."/>
            <person name="Edwards K."/>
            <person name="Eickbush T."/>
            <person name="Evans J.D."/>
            <person name="Filipski A."/>
            <person name="Findeiss S."/>
            <person name="Freyhult E."/>
            <person name="Fulton L."/>
            <person name="Fulton R."/>
            <person name="Garcia A.C."/>
            <person name="Gardiner A."/>
            <person name="Garfield D.A."/>
            <person name="Garvin B.E."/>
            <person name="Gibson G."/>
            <person name="Gilbert D."/>
            <person name="Gnerre S."/>
            <person name="Godfrey J."/>
            <person name="Good R."/>
            <person name="Gotea V."/>
            <person name="Gravely B."/>
            <person name="Greenberg A.J."/>
            <person name="Griffiths-Jones S."/>
            <person name="Gross S."/>
            <person name="Guigo R."/>
            <person name="Gustafson E.A."/>
            <person name="Haerty W."/>
            <person name="Hahn M.W."/>
            <person name="Halligan D.L."/>
            <person name="Halpern A.L."/>
            <person name="Halter G.M."/>
            <person name="Han M.V."/>
            <person name="Heger A."/>
            <person name="Hillier L."/>
            <person name="Hinrichs A.S."/>
            <person name="Holmes I."/>
            <person name="Hoskins R.A."/>
            <person name="Hubisz M.J."/>
            <person name="Hultmark D."/>
            <person name="Huntley M.A."/>
            <person name="Jaffe D.B."/>
            <person name="Jagadeeshan S."/>
            <person name="Jeck W.R."/>
            <person name="Johnson J."/>
            <person name="Jones C.D."/>
            <person name="Jordan W.C."/>
            <person name="Karpen G.H."/>
            <person name="Kataoka E."/>
            <person name="Keightley P.D."/>
            <person name="Kheradpour P."/>
            <person name="Kirkness E.F."/>
            <person name="Koerich L.B."/>
            <person name="Kristiansen K."/>
            <person name="Kudrna D."/>
            <person name="Kulathinal R.J."/>
            <person name="Kumar S."/>
            <person name="Kwok R."/>
            <person name="Lander E."/>
            <person name="Langley C.H."/>
            <person name="Lapoint R."/>
            <person name="Lazzaro B.P."/>
            <person name="Lee S.J."/>
            <person name="Levesque L."/>
            <person name="Li R."/>
            <person name="Lin C.F."/>
            <person name="Lin M.F."/>
            <person name="Lindblad-Toh K."/>
            <person name="Llopart A."/>
            <person name="Long M."/>
            <person name="Low L."/>
            <person name="Lozovsky E."/>
            <person name="Lu J."/>
            <person name="Luo M."/>
            <person name="Machado C.A."/>
            <person name="Makalowski W."/>
            <person name="Marzo M."/>
            <person name="Matsuda M."/>
            <person name="Matzkin L."/>
            <person name="McAllister B."/>
            <person name="McBride C.S."/>
            <person name="McKernan B."/>
            <person name="McKernan K."/>
            <person name="Mendez-Lago M."/>
            <person name="Minx P."/>
            <person name="Mollenhauer M.U."/>
            <person name="Montooth K."/>
            <person name="Mount S.M."/>
            <person name="Mu X."/>
            <person name="Myers E."/>
            <person name="Negre B."/>
            <person name="Newfeld S."/>
            <person name="Nielsen R."/>
            <person name="Noor M.A."/>
            <person name="O'Grady P."/>
            <person name="Pachter L."/>
            <person name="Papaceit M."/>
            <person name="Parisi M.J."/>
            <person name="Parisi M."/>
            <person name="Parts L."/>
            <person name="Pedersen J.S."/>
            <person name="Pesole G."/>
            <person name="Phillippy A.M."/>
            <person name="Ponting C.P."/>
            <person name="Pop M."/>
            <person name="Porcelli D."/>
            <person name="Powell J.R."/>
            <person name="Prohaska S."/>
            <person name="Pruitt K."/>
            <person name="Puig M."/>
            <person name="Quesneville H."/>
            <person name="Ram K.R."/>
            <person name="Rand D."/>
            <person name="Rasmussen M.D."/>
            <person name="Reed L.K."/>
            <person name="Reenan R."/>
            <person name="Reily A."/>
            <person name="Remington K.A."/>
            <person name="Rieger T.T."/>
            <person name="Ritchie M.G."/>
            <person name="Robin C."/>
            <person name="Rogers Y.H."/>
            <person name="Rohde C."/>
            <person name="Rozas J."/>
            <person name="Rubenfield M.J."/>
            <person name="Ruiz A."/>
            <person name="Russo S."/>
            <person name="Salzberg S.L."/>
            <person name="Sanchez-Gracia A."/>
            <person name="Saranga D.J."/>
            <person name="Sato H."/>
            <person name="Schaeffer S.W."/>
            <person name="Schatz M.C."/>
            <person name="Schlenke T."/>
            <person name="Schwartz R."/>
            <person name="Segarra C."/>
            <person name="Singh R.S."/>
            <person name="Sirot L."/>
            <person name="Sirota M."/>
            <person name="Sisneros N.B."/>
            <person name="Smith C.D."/>
            <person name="Smith T.F."/>
            <person name="Spieth J."/>
            <person name="Stage D.E."/>
            <person name="Stark A."/>
            <person name="Stephan W."/>
            <person name="Strausberg R.L."/>
            <person name="Strempel S."/>
            <person name="Sturgill D."/>
            <person name="Sutton G."/>
            <person name="Sutton G.G."/>
            <person name="Tao W."/>
            <person name="Teichmann S."/>
            <person name="Tobari Y.N."/>
            <person name="Tomimura Y."/>
            <person name="Tsolas J.M."/>
            <person name="Valente V.L."/>
            <person name="Venter E."/>
            <person name="Venter J.C."/>
            <person name="Vicario S."/>
            <person name="Vieira F.G."/>
            <person name="Vilella A.J."/>
            <person name="Villasante A."/>
            <person name="Walenz B."/>
            <person name="Wang J."/>
            <person name="Wasserman M."/>
            <person name="Watts T."/>
            <person name="Wilson D."/>
            <person name="Wilson R.K."/>
            <person name="Wing R.A."/>
            <person name="Wolfner M.F."/>
            <person name="Wong A."/>
            <person name="Wong G.K."/>
            <person name="Wu C.I."/>
            <person name="Wu G."/>
            <person name="Yamamoto D."/>
            <person name="Yang H.P."/>
            <person name="Yang S.P."/>
            <person name="Yorke J.A."/>
            <person name="Yoshida K."/>
            <person name="Zdobnov E."/>
            <person name="Zhang P."/>
            <person name="Zhang Y."/>
            <person name="Zimin A.V."/>
            <person name="Baldwin J."/>
            <person name="Abdouelleil A."/>
            <person name="Abdulkadir J."/>
            <person name="Abebe A."/>
            <person name="Abera B."/>
            <person name="Abreu J."/>
            <person name="Acer S.C."/>
            <person name="Aftuck L."/>
            <person name="Alexander A."/>
            <person name="An P."/>
            <person name="Anderson E."/>
            <person name="Anderson S."/>
            <person name="Arachi H."/>
            <person name="Azer M."/>
            <person name="Bachantsang P."/>
            <person name="Barry A."/>
            <person name="Bayul T."/>
            <person name="Berlin A."/>
            <person name="Bessette D."/>
            <person name="Bloom T."/>
            <person name="Blye J."/>
            <person name="Boguslavskiy L."/>
            <person name="Bonnet C."/>
            <person name="Boukhgalter B."/>
            <person name="Bourzgui I."/>
            <person name="Brown A."/>
            <person name="Cahill P."/>
            <person name="Channer S."/>
            <person name="Cheshatsang Y."/>
            <person name="Chuda L."/>
            <person name="Citroen M."/>
            <person name="Collymore A."/>
            <person name="Cooke P."/>
            <person name="Costello M."/>
            <person name="D'Aco K."/>
            <person name="Daza R."/>
            <person name="De Haan G."/>
            <person name="DeGray S."/>
            <person name="DeMaso C."/>
            <person name="Dhargay N."/>
            <person name="Dooley K."/>
            <person name="Dooley E."/>
            <person name="Doricent M."/>
            <person name="Dorje P."/>
            <person name="Dorjee K."/>
            <person name="Dupes A."/>
            <person name="Elong R."/>
            <person name="Falk J."/>
            <person name="Farina A."/>
            <person name="Faro S."/>
            <person name="Ferguson D."/>
            <person name="Fisher S."/>
            <person name="Foley C.D."/>
            <person name="Franke A."/>
            <person name="Friedrich D."/>
            <person name="Gadbois L."/>
            <person name="Gearin G."/>
            <person name="Gearin C.R."/>
            <person name="Giannoukos G."/>
            <person name="Goode T."/>
            <person name="Graham J."/>
            <person name="Grandbois E."/>
            <person name="Grewal S."/>
            <person name="Gyaltsen K."/>
            <person name="Hafez N."/>
            <person name="Hagos B."/>
            <person name="Hall J."/>
            <person name="Henson C."/>
            <person name="Hollinger A."/>
            <person name="Honan T."/>
            <person name="Huard M.D."/>
            <person name="Hughes L."/>
            <person name="Hurhula B."/>
            <person name="Husby M.E."/>
            <person name="Kamat A."/>
            <person name="Kanga B."/>
            <person name="Kashin S."/>
            <person name="Khazanovich D."/>
            <person name="Kisner P."/>
            <person name="Lance K."/>
            <person name="Lara M."/>
            <person name="Lee W."/>
            <person name="Lennon N."/>
            <person name="Letendre F."/>
            <person name="LeVine R."/>
            <person name="Lipovsky A."/>
            <person name="Liu X."/>
            <person name="Liu J."/>
            <person name="Liu S."/>
            <person name="Lokyitsang T."/>
            <person name="Lokyitsang Y."/>
            <person name="Lubonja R."/>
            <person name="Lui A."/>
            <person name="MacDonald P."/>
            <person name="Magnisalis V."/>
            <person name="Maru K."/>
            <person name="Matthews C."/>
            <person name="McCusker W."/>
            <person name="McDonough S."/>
            <person name="Mehta T."/>
            <person name="Meldrim J."/>
            <person name="Meneus L."/>
            <person name="Mihai O."/>
            <person name="Mihalev A."/>
            <person name="Mihova T."/>
            <person name="Mittelman R."/>
            <person name="Mlenga V."/>
            <person name="Montmayeur A."/>
            <person name="Mulrain L."/>
            <person name="Navidi A."/>
            <person name="Naylor J."/>
            <person name="Negash T."/>
            <person name="Nguyen T."/>
            <person name="Nguyen N."/>
            <person name="Nicol R."/>
            <person name="Norbu C."/>
            <person name="Norbu N."/>
            <person name="Novod N."/>
            <person name="O'Neill B."/>
            <person name="Osman S."/>
            <person name="Markiewicz E."/>
            <person name="Oyono O.L."/>
            <person name="Patti C."/>
            <person name="Phunkhang P."/>
            <person name="Pierre F."/>
            <person name="Priest M."/>
            <person name="Raghuraman S."/>
            <person name="Rege F."/>
            <person name="Reyes R."/>
            <person name="Rise C."/>
            <person name="Rogov P."/>
            <person name="Ross K."/>
            <person name="Ryan E."/>
            <person name="Settipalli S."/>
            <person name="Shea T."/>
            <person name="Sherpa N."/>
            <person name="Shi L."/>
            <person name="Shih D."/>
            <person name="Sparrow T."/>
            <person name="Spaulding J."/>
            <person name="Stalker J."/>
            <person name="Stange-Thomann N."/>
            <person name="Stavropoulos S."/>
            <person name="Stone C."/>
            <person name="Strader C."/>
            <person name="Tesfaye S."/>
            <person name="Thomson T."/>
            <person name="Thoulutsang Y."/>
            <person name="Thoulutsang D."/>
            <person name="Topham K."/>
            <person name="Topping I."/>
            <person name="Tsamla T."/>
            <person name="Vassiliev H."/>
            <person name="Vo A."/>
            <person name="Wangchuk T."/>
            <person name="Wangdi T."/>
            <person name="Weiand M."/>
            <person name="Wilkinson J."/>
            <person name="Wilson A."/>
            <person name="Yadav S."/>
            <person name="Young G."/>
            <person name="Yu Q."/>
            <person name="Zembek L."/>
            <person name="Zhong D."/>
            <person name="Zimmer A."/>
            <person name="Zwirko Z."/>
            <person name="Jaffe D.B."/>
            <person name="Alvarez P."/>
            <person name="Brockman W."/>
            <person name="Butler J."/>
            <person name="Chin C."/>
            <person name="Gnerre S."/>
            <person name="Grabherr M."/>
            <person name="Kleber M."/>
            <person name="Mauceli E."/>
            <person name="MacCallum I."/>
        </authorList>
    </citation>
    <scope>NUCLEOTIDE SEQUENCE [LARGE SCALE GENOMIC DNA]</scope>
    <source>
        <strain evidence="3">Rob3c / Tucson 14021-0248.25</strain>
    </source>
</reference>
<comment type="similarity">
    <text evidence="1">Belongs to the casein kinase 2 subunit beta family.</text>
</comment>